<sequence>MDEKELVAELSNAQVVQDVLATAKKYGKELTFEQADKLFGHILQTKSDTADLDGDSLEGLVKETFGL</sequence>
<accession>A0A7Y0HYW0</accession>
<name>A0A7Y0HYW0_9BIFI</name>
<proteinExistence type="predicted"/>
<dbReference type="Proteomes" id="UP000588277">
    <property type="component" value="Unassembled WGS sequence"/>
</dbReference>
<dbReference type="AlphaFoldDB" id="A0A7Y0HYW0"/>
<dbReference type="EMBL" id="JAAIIH010000002">
    <property type="protein sequence ID" value="NMN00159.1"/>
    <property type="molecule type" value="Genomic_DNA"/>
</dbReference>
<protein>
    <submittedName>
        <fullName evidence="1">Uncharacterized protein</fullName>
    </submittedName>
</protein>
<keyword evidence="2" id="KW-1185">Reference proteome</keyword>
<dbReference type="RefSeq" id="WP_169275325.1">
    <property type="nucleotide sequence ID" value="NZ_JAAIIH010000002.1"/>
</dbReference>
<reference evidence="1 2" key="1">
    <citation type="submission" date="2020-02" db="EMBL/GenBank/DDBJ databases">
        <title>Characterization of phylogenetic diversity of novel bifidobacterial species isolated in Czech ZOOs.</title>
        <authorList>
            <person name="Lugli G.A."/>
            <person name="Vera N.B."/>
            <person name="Ventura M."/>
        </authorList>
    </citation>
    <scope>NUCLEOTIDE SEQUENCE [LARGE SCALE GENOMIC DNA]</scope>
    <source>
        <strain evidence="1 2">DSM 109958</strain>
    </source>
</reference>
<evidence type="ECO:0000313" key="1">
    <source>
        <dbReference type="EMBL" id="NMN00159.1"/>
    </source>
</evidence>
<organism evidence="1 2">
    <name type="scientific">Bifidobacterium moraviense</name>
    <dbReference type="NCBI Taxonomy" id="2675323"/>
    <lineage>
        <taxon>Bacteria</taxon>
        <taxon>Bacillati</taxon>
        <taxon>Actinomycetota</taxon>
        <taxon>Actinomycetes</taxon>
        <taxon>Bifidobacteriales</taxon>
        <taxon>Bifidobacteriaceae</taxon>
        <taxon>Bifidobacterium</taxon>
    </lineage>
</organism>
<comment type="caution">
    <text evidence="1">The sequence shown here is derived from an EMBL/GenBank/DDBJ whole genome shotgun (WGS) entry which is preliminary data.</text>
</comment>
<evidence type="ECO:0000313" key="2">
    <source>
        <dbReference type="Proteomes" id="UP000588277"/>
    </source>
</evidence>
<gene>
    <name evidence="1" type="ORF">G1C96_0736</name>
</gene>